<dbReference type="EMBL" id="BMAO01037499">
    <property type="protein sequence ID" value="GFR18100.1"/>
    <property type="molecule type" value="Genomic_DNA"/>
</dbReference>
<feature type="transmembrane region" description="Helical" evidence="6">
    <location>
        <begin position="120"/>
        <end position="140"/>
    </location>
</feature>
<feature type="transmembrane region" description="Helical" evidence="6">
    <location>
        <begin position="399"/>
        <end position="418"/>
    </location>
</feature>
<dbReference type="Proteomes" id="UP000887116">
    <property type="component" value="Unassembled WGS sequence"/>
</dbReference>
<keyword evidence="5 6" id="KW-0472">Membrane</keyword>
<keyword evidence="2" id="KW-1003">Cell membrane</keyword>
<feature type="transmembrane region" description="Helical" evidence="6">
    <location>
        <begin position="291"/>
        <end position="311"/>
    </location>
</feature>
<accession>A0A8X6LQ99</accession>
<feature type="transmembrane region" description="Helical" evidence="6">
    <location>
        <begin position="226"/>
        <end position="245"/>
    </location>
</feature>
<feature type="transmembrane region" description="Helical" evidence="6">
    <location>
        <begin position="323"/>
        <end position="343"/>
    </location>
</feature>
<evidence type="ECO:0000256" key="1">
    <source>
        <dbReference type="ARBA" id="ARBA00004651"/>
    </source>
</evidence>
<keyword evidence="3 6" id="KW-0812">Transmembrane</keyword>
<evidence type="ECO:0000256" key="6">
    <source>
        <dbReference type="SAM" id="Phobius"/>
    </source>
</evidence>
<feature type="transmembrane region" description="Helical" evidence="6">
    <location>
        <begin position="95"/>
        <end position="114"/>
    </location>
</feature>
<dbReference type="GO" id="GO:0050909">
    <property type="term" value="P:sensory perception of taste"/>
    <property type="evidence" value="ECO:0007669"/>
    <property type="project" value="InterPro"/>
</dbReference>
<reference evidence="7" key="1">
    <citation type="submission" date="2020-07" db="EMBL/GenBank/DDBJ databases">
        <title>Multicomponent nature underlies the extraordinary mechanical properties of spider dragline silk.</title>
        <authorList>
            <person name="Kono N."/>
            <person name="Nakamura H."/>
            <person name="Mori M."/>
            <person name="Yoshida Y."/>
            <person name="Ohtoshi R."/>
            <person name="Malay A.D."/>
            <person name="Moran D.A.P."/>
            <person name="Tomita M."/>
            <person name="Numata K."/>
            <person name="Arakawa K."/>
        </authorList>
    </citation>
    <scope>NUCLEOTIDE SEQUENCE</scope>
</reference>
<dbReference type="InterPro" id="IPR013604">
    <property type="entry name" value="7TM_chemorcpt"/>
</dbReference>
<feature type="transmembrane region" description="Helical" evidence="6">
    <location>
        <begin position="169"/>
        <end position="188"/>
    </location>
</feature>
<comment type="caution">
    <text evidence="7">The sequence shown here is derived from an EMBL/GenBank/DDBJ whole genome shotgun (WGS) entry which is preliminary data.</text>
</comment>
<dbReference type="Pfam" id="PF08395">
    <property type="entry name" value="7tm_7"/>
    <property type="match status" value="1"/>
</dbReference>
<name>A0A8X6LQ99_TRICU</name>
<evidence type="ECO:0000313" key="8">
    <source>
        <dbReference type="Proteomes" id="UP000887116"/>
    </source>
</evidence>
<protein>
    <recommendedName>
        <fullName evidence="9">Gustatory receptor</fullName>
    </recommendedName>
</protein>
<dbReference type="AlphaFoldDB" id="A0A8X6LQ99"/>
<proteinExistence type="predicted"/>
<keyword evidence="4 6" id="KW-1133">Transmembrane helix</keyword>
<comment type="subcellular location">
    <subcellularLocation>
        <location evidence="1">Cell membrane</location>
        <topology evidence="1">Multi-pass membrane protein</topology>
    </subcellularLocation>
</comment>
<keyword evidence="8" id="KW-1185">Reference proteome</keyword>
<sequence length="421" mass="49519">MFIYRRQSYQQHIQRIHIKHIAPQDSCIVEIWSQQKEEDKNSIVKEFQMIFILLQLVGIDVLDYFKDKDSHPSKGNETHLAKSKIISCVKKCSKCFFFVVLFFKCVAYTLQLFLVSLRAWEYFAILATAIVLSIYASVYLRPQAIIHMIENLNQIHQKLSGRKPRCDKYYFILYFIFSQILITIWGLMHYYKEESITPQDIKPKSTILSYYLEPQLFLTLFQHIQALYYFSAVFIMSVLAVFYSFTCKCIRDLTQCLLEQVNKNYFSEEIETLISLHVDIIRCIRYMDSNFSYFAFVTVFMSMIGTFWGGYKLAFCETLTTEYFFSKFCLMLFNFSIQLLIMLSASFTNELTEEATKQIQCLLCRVPSDKREMKCNLKKDLTRPNTLTLWKIYVMDRSLIISSFATLLTYGILLGSLGGNQ</sequence>
<gene>
    <name evidence="7" type="primary">AVEN_206490_1</name>
    <name evidence="7" type="ORF">TNCT_475471</name>
</gene>
<dbReference type="GO" id="GO:0005886">
    <property type="term" value="C:plasma membrane"/>
    <property type="evidence" value="ECO:0007669"/>
    <property type="project" value="UniProtKB-SubCell"/>
</dbReference>
<evidence type="ECO:0000313" key="7">
    <source>
        <dbReference type="EMBL" id="GFR18100.1"/>
    </source>
</evidence>
<evidence type="ECO:0008006" key="9">
    <source>
        <dbReference type="Google" id="ProtNLM"/>
    </source>
</evidence>
<evidence type="ECO:0000256" key="3">
    <source>
        <dbReference type="ARBA" id="ARBA00022692"/>
    </source>
</evidence>
<organism evidence="7 8">
    <name type="scientific">Trichonephila clavata</name>
    <name type="common">Joro spider</name>
    <name type="synonym">Nephila clavata</name>
    <dbReference type="NCBI Taxonomy" id="2740835"/>
    <lineage>
        <taxon>Eukaryota</taxon>
        <taxon>Metazoa</taxon>
        <taxon>Ecdysozoa</taxon>
        <taxon>Arthropoda</taxon>
        <taxon>Chelicerata</taxon>
        <taxon>Arachnida</taxon>
        <taxon>Araneae</taxon>
        <taxon>Araneomorphae</taxon>
        <taxon>Entelegynae</taxon>
        <taxon>Araneoidea</taxon>
        <taxon>Nephilidae</taxon>
        <taxon>Trichonephila</taxon>
    </lineage>
</organism>
<evidence type="ECO:0000256" key="2">
    <source>
        <dbReference type="ARBA" id="ARBA00022475"/>
    </source>
</evidence>
<evidence type="ECO:0000256" key="4">
    <source>
        <dbReference type="ARBA" id="ARBA00022989"/>
    </source>
</evidence>
<evidence type="ECO:0000256" key="5">
    <source>
        <dbReference type="ARBA" id="ARBA00023136"/>
    </source>
</evidence>